<gene>
    <name evidence="9" type="ORF">CDD80_5781</name>
</gene>
<evidence type="ECO:0000256" key="1">
    <source>
        <dbReference type="ARBA" id="ARBA00002889"/>
    </source>
</evidence>
<evidence type="ECO:0000256" key="4">
    <source>
        <dbReference type="ARBA" id="ARBA00011187"/>
    </source>
</evidence>
<comment type="caution">
    <text evidence="9">The sequence shown here is derived from an EMBL/GenBank/DDBJ whole genome shotgun (WGS) entry which is preliminary data.</text>
</comment>
<dbReference type="PANTHER" id="PTHR13243:SF1">
    <property type="entry name" value="NUCLEOLAR PROTEIN 16"/>
    <property type="match status" value="1"/>
</dbReference>
<feature type="region of interest" description="Disordered" evidence="8">
    <location>
        <begin position="1"/>
        <end position="32"/>
    </location>
</feature>
<evidence type="ECO:0000256" key="8">
    <source>
        <dbReference type="SAM" id="MobiDB-lite"/>
    </source>
</evidence>
<dbReference type="Pfam" id="PF09420">
    <property type="entry name" value="Nop16"/>
    <property type="match status" value="1"/>
</dbReference>
<comment type="subcellular location">
    <subcellularLocation>
        <location evidence="2">Nucleus</location>
        <location evidence="2">Nucleolus</location>
    </subcellularLocation>
</comment>
<dbReference type="AlphaFoldDB" id="A0A2C5YUX4"/>
<dbReference type="EMBL" id="NJES01000594">
    <property type="protein sequence ID" value="PHH70711.1"/>
    <property type="molecule type" value="Genomic_DNA"/>
</dbReference>
<dbReference type="STRING" id="2004952.A0A2C5YUX4"/>
<evidence type="ECO:0000256" key="3">
    <source>
        <dbReference type="ARBA" id="ARBA00008479"/>
    </source>
</evidence>
<evidence type="ECO:0000256" key="6">
    <source>
        <dbReference type="ARBA" id="ARBA00023242"/>
    </source>
</evidence>
<feature type="compositionally biased region" description="Basic residues" evidence="8">
    <location>
        <begin position="8"/>
        <end position="21"/>
    </location>
</feature>
<evidence type="ECO:0000313" key="10">
    <source>
        <dbReference type="Proteomes" id="UP000226431"/>
    </source>
</evidence>
<feature type="compositionally biased region" description="Basic and acidic residues" evidence="8">
    <location>
        <begin position="111"/>
        <end position="124"/>
    </location>
</feature>
<proteinExistence type="inferred from homology"/>
<evidence type="ECO:0000313" key="9">
    <source>
        <dbReference type="EMBL" id="PHH70711.1"/>
    </source>
</evidence>
<comment type="similarity">
    <text evidence="3">Belongs to the NOP16 family.</text>
</comment>
<keyword evidence="6" id="KW-0539">Nucleus</keyword>
<dbReference type="PANTHER" id="PTHR13243">
    <property type="entry name" value="HSPC111 PROTEIN-RELATED"/>
    <property type="match status" value="1"/>
</dbReference>
<feature type="region of interest" description="Disordered" evidence="8">
    <location>
        <begin position="90"/>
        <end position="125"/>
    </location>
</feature>
<accession>A0A2C5YUX4</accession>
<dbReference type="OrthoDB" id="285729at2759"/>
<dbReference type="GO" id="GO:0042273">
    <property type="term" value="P:ribosomal large subunit biogenesis"/>
    <property type="evidence" value="ECO:0007669"/>
    <property type="project" value="TreeGrafter"/>
</dbReference>
<protein>
    <recommendedName>
        <fullName evidence="5">Nucleolar protein 16</fullName>
    </recommendedName>
</protein>
<dbReference type="Proteomes" id="UP000226431">
    <property type="component" value="Unassembled WGS sequence"/>
</dbReference>
<keyword evidence="7" id="KW-0687">Ribonucleoprotein</keyword>
<comment type="subunit">
    <text evidence="4">Component of the pre-66S ribosomal particle.</text>
</comment>
<keyword evidence="10" id="KW-1185">Reference proteome</keyword>
<dbReference type="GO" id="GO:0005730">
    <property type="term" value="C:nucleolus"/>
    <property type="evidence" value="ECO:0007669"/>
    <property type="project" value="UniProtKB-SubCell"/>
</dbReference>
<dbReference type="InterPro" id="IPR019002">
    <property type="entry name" value="Ribosome_biogenesis_Nop16"/>
</dbReference>
<evidence type="ECO:0000256" key="5">
    <source>
        <dbReference type="ARBA" id="ARBA00015522"/>
    </source>
</evidence>
<reference evidence="9 10" key="1">
    <citation type="submission" date="2017-06" db="EMBL/GenBank/DDBJ databases">
        <title>Ant-infecting Ophiocordyceps genomes reveal a high diversity of potential behavioral manipulation genes and a possible major role for enterotoxins.</title>
        <authorList>
            <person name="De Bekker C."/>
            <person name="Evans H.C."/>
            <person name="Brachmann A."/>
            <person name="Hughes D.P."/>
        </authorList>
    </citation>
    <scope>NUCLEOTIDE SEQUENCE [LARGE SCALE GENOMIC DNA]</scope>
    <source>
        <strain evidence="9 10">Map16</strain>
    </source>
</reference>
<evidence type="ECO:0000256" key="7">
    <source>
        <dbReference type="ARBA" id="ARBA00023274"/>
    </source>
</evidence>
<organism evidence="9 10">
    <name type="scientific">Ophiocordyceps camponoti-rufipedis</name>
    <dbReference type="NCBI Taxonomy" id="2004952"/>
    <lineage>
        <taxon>Eukaryota</taxon>
        <taxon>Fungi</taxon>
        <taxon>Dikarya</taxon>
        <taxon>Ascomycota</taxon>
        <taxon>Pezizomycotina</taxon>
        <taxon>Sordariomycetes</taxon>
        <taxon>Hypocreomycetidae</taxon>
        <taxon>Hypocreales</taxon>
        <taxon>Ophiocordycipitaceae</taxon>
        <taxon>Ophiocordyceps</taxon>
    </lineage>
</organism>
<dbReference type="GO" id="GO:1990904">
    <property type="term" value="C:ribonucleoprotein complex"/>
    <property type="evidence" value="ECO:0007669"/>
    <property type="project" value="UniProtKB-KW"/>
</dbReference>
<sequence>MGREIQKKKLRSKRQPVRPKKTPQAPNPRGNTLIAQHWDKQQTPTQNYRRLGLVSRLKAPTGGSEKLASRQVALAIAPLEQAIVSEAKVERDDEGNIVSVLPEPDSDSEDERGGGGHVGADDPHASQLVRDLIAMAQNPAPKKARHQSDAEIQWLQRLVARHGDDAGAMARDRKLNPMQQTAADLARRIKKAQLTA</sequence>
<name>A0A2C5YUX4_9HYPO</name>
<evidence type="ECO:0000256" key="2">
    <source>
        <dbReference type="ARBA" id="ARBA00004604"/>
    </source>
</evidence>
<comment type="function">
    <text evidence="1">Involved in the biogenesis of the 60S ribosomal subunit.</text>
</comment>